<keyword evidence="1" id="KW-0812">Transmembrane</keyword>
<dbReference type="AlphaFoldDB" id="A0A094JU79"/>
<evidence type="ECO:0008006" key="4">
    <source>
        <dbReference type="Google" id="ProtNLM"/>
    </source>
</evidence>
<name>A0A094JU79_9GAMM</name>
<feature type="transmembrane region" description="Helical" evidence="1">
    <location>
        <begin position="34"/>
        <end position="58"/>
    </location>
</feature>
<evidence type="ECO:0000313" key="2">
    <source>
        <dbReference type="EMBL" id="KFZ36031.1"/>
    </source>
</evidence>
<gene>
    <name evidence="2" type="ORF">HR45_18675</name>
</gene>
<dbReference type="RefSeq" id="WP_037445715.1">
    <property type="nucleotide sequence ID" value="NZ_JPEO01000026.1"/>
</dbReference>
<dbReference type="EMBL" id="JPEO01000026">
    <property type="protein sequence ID" value="KFZ36031.1"/>
    <property type="molecule type" value="Genomic_DNA"/>
</dbReference>
<dbReference type="OrthoDB" id="6271554at2"/>
<protein>
    <recommendedName>
        <fullName evidence="4">Phage shock protein PspC N-terminal domain-containing protein</fullName>
    </recommendedName>
</protein>
<proteinExistence type="predicted"/>
<keyword evidence="1" id="KW-0472">Membrane</keyword>
<evidence type="ECO:0000313" key="3">
    <source>
        <dbReference type="Proteomes" id="UP000029264"/>
    </source>
</evidence>
<keyword evidence="3" id="KW-1185">Reference proteome</keyword>
<keyword evidence="1" id="KW-1133">Transmembrane helix</keyword>
<reference evidence="2 3" key="1">
    <citation type="submission" date="2014-06" db="EMBL/GenBank/DDBJ databases">
        <title>Shewanella sp. YQH10.</title>
        <authorList>
            <person name="Liu Y."/>
            <person name="Zeng R."/>
        </authorList>
    </citation>
    <scope>NUCLEOTIDE SEQUENCE [LARGE SCALE GENOMIC DNA]</scope>
    <source>
        <strain evidence="2 3">YQH10</strain>
    </source>
</reference>
<sequence>MNLADRLQNPKKWLCGLSNKLATDLAWSLTGVRLTWIVLGIIQPLTTLLVYFGLSALYPKLRNR</sequence>
<evidence type="ECO:0000256" key="1">
    <source>
        <dbReference type="SAM" id="Phobius"/>
    </source>
</evidence>
<dbReference type="STRING" id="1515746.HR45_18675"/>
<dbReference type="Proteomes" id="UP000029264">
    <property type="component" value="Unassembled WGS sequence"/>
</dbReference>
<organism evidence="2 3">
    <name type="scientific">Shewanella mangrovi</name>
    <dbReference type="NCBI Taxonomy" id="1515746"/>
    <lineage>
        <taxon>Bacteria</taxon>
        <taxon>Pseudomonadati</taxon>
        <taxon>Pseudomonadota</taxon>
        <taxon>Gammaproteobacteria</taxon>
        <taxon>Alteromonadales</taxon>
        <taxon>Shewanellaceae</taxon>
        <taxon>Shewanella</taxon>
    </lineage>
</organism>
<comment type="caution">
    <text evidence="2">The sequence shown here is derived from an EMBL/GenBank/DDBJ whole genome shotgun (WGS) entry which is preliminary data.</text>
</comment>
<accession>A0A094JU79</accession>